<organism evidence="5 6">
    <name type="scientific">Tenacibaculum soleae</name>
    <dbReference type="NCBI Taxonomy" id="447689"/>
    <lineage>
        <taxon>Bacteria</taxon>
        <taxon>Pseudomonadati</taxon>
        <taxon>Bacteroidota</taxon>
        <taxon>Flavobacteriia</taxon>
        <taxon>Flavobacteriales</taxon>
        <taxon>Flavobacteriaceae</taxon>
        <taxon>Tenacibaculum</taxon>
    </lineage>
</organism>
<feature type="domain" description="HTH araC/xylS-type" evidence="4">
    <location>
        <begin position="180"/>
        <end position="278"/>
    </location>
</feature>
<dbReference type="SUPFAM" id="SSF46689">
    <property type="entry name" value="Homeodomain-like"/>
    <property type="match status" value="2"/>
</dbReference>
<dbReference type="InterPro" id="IPR014710">
    <property type="entry name" value="RmlC-like_jellyroll"/>
</dbReference>
<proteinExistence type="predicted"/>
<gene>
    <name evidence="5" type="ORF">BA195_04745</name>
</gene>
<dbReference type="PROSITE" id="PS01124">
    <property type="entry name" value="HTH_ARAC_FAMILY_2"/>
    <property type="match status" value="1"/>
</dbReference>
<sequence>MKVLPFKIPKVKNLGLIYQEDKGRFFYDKLHQHEEIQLCYIVKGEGTLIVGDTVNEYNTGDILVIGGNQPHVFKSDITNVQESFMISLFFTRKSFGDTFFELDDFKELTSFFDNSKNSFRVKNNKKVLIDFFLELQKSRDLVKFIIFIKMIAVISNSEIEYLSSFVYKKKYTDNEGKRMRDIMDFTLANFNKKIELNEIAQIANMTSNAFCRYFKQRTNKTFFAFLNELRIETACKLLQNKEYSIIEVSEKSGFKNISNFNRKFKELKRKTPSNYRLNY</sequence>
<keyword evidence="2" id="KW-0238">DNA-binding</keyword>
<dbReference type="Pfam" id="PF07883">
    <property type="entry name" value="Cupin_2"/>
    <property type="match status" value="1"/>
</dbReference>
<dbReference type="GO" id="GO:0003700">
    <property type="term" value="F:DNA-binding transcription factor activity"/>
    <property type="evidence" value="ECO:0007669"/>
    <property type="project" value="InterPro"/>
</dbReference>
<dbReference type="SMART" id="SM00342">
    <property type="entry name" value="HTH_ARAC"/>
    <property type="match status" value="1"/>
</dbReference>
<dbReference type="PANTHER" id="PTHR43280">
    <property type="entry name" value="ARAC-FAMILY TRANSCRIPTIONAL REGULATOR"/>
    <property type="match status" value="1"/>
</dbReference>
<dbReference type="PROSITE" id="PS00041">
    <property type="entry name" value="HTH_ARAC_FAMILY_1"/>
    <property type="match status" value="1"/>
</dbReference>
<dbReference type="InterPro" id="IPR009057">
    <property type="entry name" value="Homeodomain-like_sf"/>
</dbReference>
<dbReference type="Proteomes" id="UP000093186">
    <property type="component" value="Unassembled WGS sequence"/>
</dbReference>
<keyword evidence="1" id="KW-0805">Transcription regulation</keyword>
<evidence type="ECO:0000259" key="4">
    <source>
        <dbReference type="PROSITE" id="PS01124"/>
    </source>
</evidence>
<protein>
    <submittedName>
        <fullName evidence="5">Cupin</fullName>
    </submittedName>
</protein>
<dbReference type="InterPro" id="IPR013096">
    <property type="entry name" value="Cupin_2"/>
</dbReference>
<evidence type="ECO:0000256" key="1">
    <source>
        <dbReference type="ARBA" id="ARBA00023015"/>
    </source>
</evidence>
<dbReference type="RefSeq" id="WP_068702939.1">
    <property type="nucleotide sequence ID" value="NZ_MAKX01000001.1"/>
</dbReference>
<keyword evidence="6" id="KW-1185">Reference proteome</keyword>
<dbReference type="EMBL" id="MAKX01000001">
    <property type="protein sequence ID" value="OCK44004.1"/>
    <property type="molecule type" value="Genomic_DNA"/>
</dbReference>
<dbReference type="InterPro" id="IPR018062">
    <property type="entry name" value="HTH_AraC-typ_CS"/>
</dbReference>
<comment type="caution">
    <text evidence="5">The sequence shown here is derived from an EMBL/GenBank/DDBJ whole genome shotgun (WGS) entry which is preliminary data.</text>
</comment>
<dbReference type="InterPro" id="IPR018060">
    <property type="entry name" value="HTH_AraC"/>
</dbReference>
<name>A0A1B9Y2G8_9FLAO</name>
<evidence type="ECO:0000256" key="3">
    <source>
        <dbReference type="ARBA" id="ARBA00023163"/>
    </source>
</evidence>
<dbReference type="Gene3D" id="1.10.10.60">
    <property type="entry name" value="Homeodomain-like"/>
    <property type="match status" value="2"/>
</dbReference>
<reference evidence="5 6" key="1">
    <citation type="submission" date="2016-06" db="EMBL/GenBank/DDBJ databases">
        <title>Draft Genome Sequence of Tenacibaculum soleae UCD-KL19.</title>
        <authorList>
            <person name="Eisen J.A."/>
            <person name="Coil D.A."/>
            <person name="Lujan K.M."/>
        </authorList>
    </citation>
    <scope>NUCLEOTIDE SEQUENCE [LARGE SCALE GENOMIC DNA]</scope>
    <source>
        <strain evidence="5 6">UCD-KL19</strain>
    </source>
</reference>
<dbReference type="Gene3D" id="2.60.120.10">
    <property type="entry name" value="Jelly Rolls"/>
    <property type="match status" value="1"/>
</dbReference>
<dbReference type="OrthoDB" id="1410704at2"/>
<dbReference type="GO" id="GO:0043565">
    <property type="term" value="F:sequence-specific DNA binding"/>
    <property type="evidence" value="ECO:0007669"/>
    <property type="project" value="InterPro"/>
</dbReference>
<evidence type="ECO:0000256" key="2">
    <source>
        <dbReference type="ARBA" id="ARBA00023125"/>
    </source>
</evidence>
<dbReference type="SUPFAM" id="SSF51182">
    <property type="entry name" value="RmlC-like cupins"/>
    <property type="match status" value="1"/>
</dbReference>
<keyword evidence="3" id="KW-0804">Transcription</keyword>
<dbReference type="PANTHER" id="PTHR43280:SF2">
    <property type="entry name" value="HTH-TYPE TRANSCRIPTIONAL REGULATOR EXSA"/>
    <property type="match status" value="1"/>
</dbReference>
<accession>A0A1B9Y2G8</accession>
<dbReference type="STRING" id="447689.BA195_04745"/>
<dbReference type="InterPro" id="IPR011051">
    <property type="entry name" value="RmlC_Cupin_sf"/>
</dbReference>
<dbReference type="AlphaFoldDB" id="A0A1B9Y2G8"/>
<dbReference type="Pfam" id="PF12833">
    <property type="entry name" value="HTH_18"/>
    <property type="match status" value="1"/>
</dbReference>
<evidence type="ECO:0000313" key="5">
    <source>
        <dbReference type="EMBL" id="OCK44004.1"/>
    </source>
</evidence>
<evidence type="ECO:0000313" key="6">
    <source>
        <dbReference type="Proteomes" id="UP000093186"/>
    </source>
</evidence>